<sequence length="499" mass="53825">MGNNQAGPFALLSVSDKSGLESIAQRLVAAGYTLLSTGGSAKYLRAQGFEVVDVSSVTGFPEIMDGRVKTLHPAVHGGLLAKRKDPAHMDALHEHGLANIEVLVVNLYPFESTVASGAEHEEIVENIDIGGPAMLRAAAKNYENILVVVDPNDYERGDLLEGPLSLRKELAAKAFHHTSRYDEAIWTYLVGREDGALRYGENPHQKAWLVREPSAPVLRGLKQLSGKELSYNNLLDAEAALAAVLEFDDPSAVVVKHTNPCGVASQREIETAFEHGLAGDPVSAFGGILALNRKVEFSLAQKISRTFWEVVLAPGFSEEALDELSKKKNVRLLEIPEGFSLPPLQSRITAFGTLKQEADPRIRWEIEGLEVPTKLKPDRETLDAMEFLWRVVKHVKSNAIVVGAGTRTFGVGAGQMSRVDAVEAALRGVAAKSETRPSGALVLASDAFFPFADGVEKAAEGGVRAIVQPGGSKRDAEVVEACDALGITMVFTGTRHFKH</sequence>
<evidence type="ECO:0000256" key="7">
    <source>
        <dbReference type="ARBA" id="ARBA00023268"/>
    </source>
</evidence>
<evidence type="ECO:0000313" key="12">
    <source>
        <dbReference type="EMBL" id="QED27041.1"/>
    </source>
</evidence>
<dbReference type="CDD" id="cd01421">
    <property type="entry name" value="IMPCH"/>
    <property type="match status" value="1"/>
</dbReference>
<dbReference type="UniPathway" id="UPA00074">
    <property type="reaction ID" value="UER00133"/>
</dbReference>
<comment type="domain">
    <text evidence="10">The IMP cyclohydrolase activity resides in the N-terminal region.</text>
</comment>
<dbReference type="InterPro" id="IPR036914">
    <property type="entry name" value="MGS-like_dom_sf"/>
</dbReference>
<keyword evidence="6 10" id="KW-0378">Hydrolase</keyword>
<dbReference type="SMART" id="SM00851">
    <property type="entry name" value="MGS"/>
    <property type="match status" value="1"/>
</dbReference>
<gene>
    <name evidence="10 12" type="primary">purH</name>
    <name evidence="12" type="ORF">FRD01_07260</name>
</gene>
<dbReference type="PANTHER" id="PTHR11692">
    <property type="entry name" value="BIFUNCTIONAL PURINE BIOSYNTHESIS PROTEIN PURH"/>
    <property type="match status" value="1"/>
</dbReference>
<dbReference type="InterPro" id="IPR016193">
    <property type="entry name" value="Cytidine_deaminase-like"/>
</dbReference>
<keyword evidence="4 10" id="KW-0808">Transferase</keyword>
<dbReference type="NCBIfam" id="NF002049">
    <property type="entry name" value="PRK00881.1"/>
    <property type="match status" value="1"/>
</dbReference>
<dbReference type="PROSITE" id="PS51855">
    <property type="entry name" value="MGS"/>
    <property type="match status" value="1"/>
</dbReference>
<dbReference type="NCBIfam" id="TIGR00355">
    <property type="entry name" value="purH"/>
    <property type="match status" value="1"/>
</dbReference>
<dbReference type="KEGG" id="bbae:FRD01_07260"/>
<dbReference type="InterPro" id="IPR024051">
    <property type="entry name" value="AICAR_Tfase_dup_dom_sf"/>
</dbReference>
<evidence type="ECO:0000256" key="9">
    <source>
        <dbReference type="ARBA" id="ARBA00050687"/>
    </source>
</evidence>
<dbReference type="RefSeq" id="WP_146958726.1">
    <property type="nucleotide sequence ID" value="NZ_CP042467.1"/>
</dbReference>
<dbReference type="OrthoDB" id="9802065at2"/>
<evidence type="ECO:0000259" key="11">
    <source>
        <dbReference type="PROSITE" id="PS51855"/>
    </source>
</evidence>
<keyword evidence="7 10" id="KW-0511">Multifunctional enzyme</keyword>
<reference evidence="12 13" key="1">
    <citation type="submission" date="2019-08" db="EMBL/GenBank/DDBJ databases">
        <authorList>
            <person name="Liang Q."/>
        </authorList>
    </citation>
    <scope>NUCLEOTIDE SEQUENCE [LARGE SCALE GENOMIC DNA]</scope>
    <source>
        <strain evidence="12 13">V1718</strain>
    </source>
</reference>
<comment type="catalytic activity">
    <reaction evidence="9 10">
        <text>IMP + H2O = 5-formamido-1-(5-phospho-D-ribosyl)imidazole-4-carboxamide</text>
        <dbReference type="Rhea" id="RHEA:18445"/>
        <dbReference type="ChEBI" id="CHEBI:15377"/>
        <dbReference type="ChEBI" id="CHEBI:58053"/>
        <dbReference type="ChEBI" id="CHEBI:58467"/>
        <dbReference type="EC" id="3.5.4.10"/>
    </reaction>
</comment>
<dbReference type="GO" id="GO:0004643">
    <property type="term" value="F:phosphoribosylaminoimidazolecarboxamide formyltransferase activity"/>
    <property type="evidence" value="ECO:0007669"/>
    <property type="project" value="UniProtKB-UniRule"/>
</dbReference>
<dbReference type="Gene3D" id="3.40.50.1380">
    <property type="entry name" value="Methylglyoxal synthase-like domain"/>
    <property type="match status" value="1"/>
</dbReference>
<dbReference type="AlphaFoldDB" id="A0A5B8XP80"/>
<dbReference type="EC" id="3.5.4.10" evidence="10"/>
<dbReference type="SMART" id="SM00798">
    <property type="entry name" value="AICARFT_IMPCHas"/>
    <property type="match status" value="1"/>
</dbReference>
<evidence type="ECO:0000256" key="5">
    <source>
        <dbReference type="ARBA" id="ARBA00022755"/>
    </source>
</evidence>
<comment type="pathway">
    <text evidence="2 10">Purine metabolism; IMP biosynthesis via de novo pathway; 5-formamido-1-(5-phospho-D-ribosyl)imidazole-4-carboxamide from 5-amino-1-(5-phospho-D-ribosyl)imidazole-4-carboxamide (10-formyl THF route): step 1/1.</text>
</comment>
<feature type="domain" description="MGS-like" evidence="11">
    <location>
        <begin position="1"/>
        <end position="149"/>
    </location>
</feature>
<name>A0A5B8XP80_9DELT</name>
<organism evidence="12 13">
    <name type="scientific">Microvenator marinus</name>
    <dbReference type="NCBI Taxonomy" id="2600177"/>
    <lineage>
        <taxon>Bacteria</taxon>
        <taxon>Deltaproteobacteria</taxon>
        <taxon>Bradymonadales</taxon>
        <taxon>Microvenatoraceae</taxon>
        <taxon>Microvenator</taxon>
    </lineage>
</organism>
<protein>
    <recommendedName>
        <fullName evidence="10">Bifunctional purine biosynthesis protein PurH</fullName>
    </recommendedName>
    <domain>
        <recommendedName>
            <fullName evidence="10">Phosphoribosylaminoimidazolecarboxamide formyltransferase</fullName>
            <ecNumber evidence="10">2.1.2.3</ecNumber>
        </recommendedName>
        <alternativeName>
            <fullName evidence="10">AICAR transformylase</fullName>
        </alternativeName>
    </domain>
    <domain>
        <recommendedName>
            <fullName evidence="10">IMP cyclohydrolase</fullName>
            <ecNumber evidence="10">3.5.4.10</ecNumber>
        </recommendedName>
        <alternativeName>
            <fullName evidence="10">ATIC</fullName>
        </alternativeName>
        <alternativeName>
            <fullName evidence="10">IMP synthase</fullName>
        </alternativeName>
        <alternativeName>
            <fullName evidence="10">Inosinicase</fullName>
        </alternativeName>
    </domain>
</protein>
<dbReference type="PIRSF" id="PIRSF000414">
    <property type="entry name" value="AICARFT_IMPCHas"/>
    <property type="match status" value="1"/>
</dbReference>
<keyword evidence="13" id="KW-1185">Reference proteome</keyword>
<dbReference type="InterPro" id="IPR011607">
    <property type="entry name" value="MGS-like_dom"/>
</dbReference>
<dbReference type="GO" id="GO:0006189">
    <property type="term" value="P:'de novo' IMP biosynthetic process"/>
    <property type="evidence" value="ECO:0007669"/>
    <property type="project" value="UniProtKB-UniRule"/>
</dbReference>
<dbReference type="HAMAP" id="MF_00139">
    <property type="entry name" value="PurH"/>
    <property type="match status" value="1"/>
</dbReference>
<accession>A0A5B8XP80</accession>
<dbReference type="EMBL" id="CP042467">
    <property type="protein sequence ID" value="QED27041.1"/>
    <property type="molecule type" value="Genomic_DNA"/>
</dbReference>
<evidence type="ECO:0000256" key="10">
    <source>
        <dbReference type="HAMAP-Rule" id="MF_00139"/>
    </source>
</evidence>
<dbReference type="Pfam" id="PF02142">
    <property type="entry name" value="MGS"/>
    <property type="match status" value="1"/>
</dbReference>
<dbReference type="GO" id="GO:0005829">
    <property type="term" value="C:cytosol"/>
    <property type="evidence" value="ECO:0007669"/>
    <property type="project" value="TreeGrafter"/>
</dbReference>
<evidence type="ECO:0000256" key="4">
    <source>
        <dbReference type="ARBA" id="ARBA00022679"/>
    </source>
</evidence>
<dbReference type="FunFam" id="3.40.50.1380:FF:000001">
    <property type="entry name" value="Bifunctional purine biosynthesis protein PurH"/>
    <property type="match status" value="1"/>
</dbReference>
<comment type="similarity">
    <text evidence="3 10">Belongs to the PurH family.</text>
</comment>
<dbReference type="SUPFAM" id="SSF53927">
    <property type="entry name" value="Cytidine deaminase-like"/>
    <property type="match status" value="1"/>
</dbReference>
<keyword evidence="5 10" id="KW-0658">Purine biosynthesis</keyword>
<dbReference type="Pfam" id="PF01808">
    <property type="entry name" value="AICARFT_IMPCHas"/>
    <property type="match status" value="1"/>
</dbReference>
<proteinExistence type="inferred from homology"/>
<evidence type="ECO:0000256" key="1">
    <source>
        <dbReference type="ARBA" id="ARBA00004844"/>
    </source>
</evidence>
<comment type="pathway">
    <text evidence="1 10">Purine metabolism; IMP biosynthesis via de novo pathway; IMP from 5-formamido-1-(5-phospho-D-ribosyl)imidazole-4-carboxamide: step 1/1.</text>
</comment>
<evidence type="ECO:0000256" key="8">
    <source>
        <dbReference type="ARBA" id="ARBA00050488"/>
    </source>
</evidence>
<comment type="catalytic activity">
    <reaction evidence="8 10">
        <text>(6R)-10-formyltetrahydrofolate + 5-amino-1-(5-phospho-beta-D-ribosyl)imidazole-4-carboxamide = 5-formamido-1-(5-phospho-D-ribosyl)imidazole-4-carboxamide + (6S)-5,6,7,8-tetrahydrofolate</text>
        <dbReference type="Rhea" id="RHEA:22192"/>
        <dbReference type="ChEBI" id="CHEBI:57453"/>
        <dbReference type="ChEBI" id="CHEBI:58467"/>
        <dbReference type="ChEBI" id="CHEBI:58475"/>
        <dbReference type="ChEBI" id="CHEBI:195366"/>
        <dbReference type="EC" id="2.1.2.3"/>
    </reaction>
</comment>
<dbReference type="PANTHER" id="PTHR11692:SF0">
    <property type="entry name" value="BIFUNCTIONAL PURINE BIOSYNTHESIS PROTEIN ATIC"/>
    <property type="match status" value="1"/>
</dbReference>
<dbReference type="InterPro" id="IPR002695">
    <property type="entry name" value="PurH-like"/>
</dbReference>
<evidence type="ECO:0000256" key="2">
    <source>
        <dbReference type="ARBA" id="ARBA00004954"/>
    </source>
</evidence>
<dbReference type="Proteomes" id="UP000321595">
    <property type="component" value="Chromosome"/>
</dbReference>
<evidence type="ECO:0000313" key="13">
    <source>
        <dbReference type="Proteomes" id="UP000321595"/>
    </source>
</evidence>
<dbReference type="Gene3D" id="3.40.140.20">
    <property type="match status" value="2"/>
</dbReference>
<dbReference type="FunFam" id="3.40.140.20:FF:000001">
    <property type="entry name" value="Bifunctional purine biosynthesis protein PurH"/>
    <property type="match status" value="1"/>
</dbReference>
<evidence type="ECO:0000256" key="6">
    <source>
        <dbReference type="ARBA" id="ARBA00022801"/>
    </source>
</evidence>
<dbReference type="SUPFAM" id="SSF52335">
    <property type="entry name" value="Methylglyoxal synthase-like"/>
    <property type="match status" value="1"/>
</dbReference>
<dbReference type="GO" id="GO:0003937">
    <property type="term" value="F:IMP cyclohydrolase activity"/>
    <property type="evidence" value="ECO:0007669"/>
    <property type="project" value="UniProtKB-UniRule"/>
</dbReference>
<evidence type="ECO:0000256" key="3">
    <source>
        <dbReference type="ARBA" id="ARBA00007667"/>
    </source>
</evidence>
<dbReference type="EC" id="2.1.2.3" evidence="10"/>